<protein>
    <submittedName>
        <fullName evidence="2">Uncharacterized protein</fullName>
    </submittedName>
</protein>
<reference evidence="2 3" key="1">
    <citation type="submission" date="2018-12" db="EMBL/GenBank/DDBJ databases">
        <authorList>
            <consortium name="Pathogen Informatics"/>
        </authorList>
    </citation>
    <scope>NUCLEOTIDE SEQUENCE [LARGE SCALE GENOMIC DNA]</scope>
    <source>
        <strain evidence="2 3">NCTC10207</strain>
    </source>
</reference>
<feature type="compositionally biased region" description="Low complexity" evidence="1">
    <location>
        <begin position="1"/>
        <end position="20"/>
    </location>
</feature>
<organism evidence="2 3">
    <name type="scientific">Rothia aeria</name>
    <dbReference type="NCBI Taxonomy" id="172042"/>
    <lineage>
        <taxon>Bacteria</taxon>
        <taxon>Bacillati</taxon>
        <taxon>Actinomycetota</taxon>
        <taxon>Actinomycetes</taxon>
        <taxon>Micrococcales</taxon>
        <taxon>Micrococcaceae</taxon>
        <taxon>Rothia</taxon>
    </lineage>
</organism>
<accession>A0A7Z9A5G6</accession>
<evidence type="ECO:0000313" key="2">
    <source>
        <dbReference type="EMBL" id="VEI25092.1"/>
    </source>
</evidence>
<evidence type="ECO:0000313" key="3">
    <source>
        <dbReference type="Proteomes" id="UP000282386"/>
    </source>
</evidence>
<sequence>MSENQPFNNSSFNPASNSAFDKSQPIQGQAAPAPAAVAPVVMQPVKSTGIAYVLWFFLGGVGDPQVLPESDGSGCAVPVSIFGWVARSFYYYWGNSVVCVGHSDDY</sequence>
<dbReference type="AlphaFoldDB" id="A0A7Z9A5G6"/>
<dbReference type="EMBL" id="LR134479">
    <property type="protein sequence ID" value="VEI25092.1"/>
    <property type="molecule type" value="Genomic_DNA"/>
</dbReference>
<feature type="region of interest" description="Disordered" evidence="1">
    <location>
        <begin position="1"/>
        <end position="27"/>
    </location>
</feature>
<evidence type="ECO:0000256" key="1">
    <source>
        <dbReference type="SAM" id="MobiDB-lite"/>
    </source>
</evidence>
<gene>
    <name evidence="2" type="ORF">NCTC10207_02413</name>
</gene>
<dbReference type="Proteomes" id="UP000282386">
    <property type="component" value="Chromosome"/>
</dbReference>
<proteinExistence type="predicted"/>
<name>A0A7Z9A5G6_9MICC</name>